<dbReference type="RefSeq" id="WP_154322159.1">
    <property type="nucleotide sequence ID" value="NZ_CP045695.1"/>
</dbReference>
<evidence type="ECO:0000313" key="2">
    <source>
        <dbReference type="EMBL" id="MSS39366.1"/>
    </source>
</evidence>
<feature type="domain" description="S1 motif" evidence="1">
    <location>
        <begin position="238"/>
        <end position="300"/>
    </location>
</feature>
<protein>
    <submittedName>
        <fullName evidence="2">RNA-binding protein</fullName>
    </submittedName>
</protein>
<feature type="domain" description="S1 motif" evidence="1">
    <location>
        <begin position="150"/>
        <end position="219"/>
    </location>
</feature>
<reference evidence="2 3" key="1">
    <citation type="submission" date="2019-08" db="EMBL/GenBank/DDBJ databases">
        <title>In-depth cultivation of the pig gut microbiome towards novel bacterial diversity and tailored functional studies.</title>
        <authorList>
            <person name="Wylensek D."/>
            <person name="Hitch T.C.A."/>
            <person name="Clavel T."/>
        </authorList>
    </citation>
    <scope>NUCLEOTIDE SEQUENCE [LARGE SCALE GENOMIC DNA]</scope>
    <source>
        <strain evidence="2 3">BL-389-WT-3D</strain>
    </source>
</reference>
<dbReference type="InterPro" id="IPR012340">
    <property type="entry name" value="NA-bd_OB-fold"/>
</dbReference>
<organism evidence="2 3">
    <name type="scientific">Clostridium scindens (strain JCM 10418 / VPI 12708)</name>
    <dbReference type="NCBI Taxonomy" id="29347"/>
    <lineage>
        <taxon>Bacteria</taxon>
        <taxon>Bacillati</taxon>
        <taxon>Bacillota</taxon>
        <taxon>Clostridia</taxon>
        <taxon>Lachnospirales</taxon>
        <taxon>Lachnospiraceae</taxon>
    </lineage>
</organism>
<dbReference type="SMART" id="SM00316">
    <property type="entry name" value="S1"/>
    <property type="match status" value="2"/>
</dbReference>
<dbReference type="GO" id="GO:0003676">
    <property type="term" value="F:nucleic acid binding"/>
    <property type="evidence" value="ECO:0007669"/>
    <property type="project" value="InterPro"/>
</dbReference>
<dbReference type="Proteomes" id="UP000462363">
    <property type="component" value="Unassembled WGS sequence"/>
</dbReference>
<evidence type="ECO:0000313" key="3">
    <source>
        <dbReference type="Proteomes" id="UP000462363"/>
    </source>
</evidence>
<gene>
    <name evidence="2" type="ORF">FYJ37_03095</name>
</gene>
<name>A0A844F4R1_CLOSV</name>
<dbReference type="InterPro" id="IPR003029">
    <property type="entry name" value="S1_domain"/>
</dbReference>
<sequence>MPNEMITNTTVLTLDSDTVLETAQSKADLIWHEIQNAYRTRKILTGMLGGIERTETGSLIAIIYYKDFRTVIPVTEMMINLVQDDAHDYGELSLRQNKILNNMLGCEIDFIVKGLDAKTRSIVASRKEAMLKKRQIFYLEKDANGTPKVHEDRVVQARVVAVAEKVVRAEIFGVETSILARDLSFDWLGDARERFHIGDHILVRILEVNAQDPVHVIVRADVKSVEGNTSKENMKKCKVQGKYAGTVEDIHKGTVFVRLSIGVNAIAHSCYDSRTVGKKDNVSFVVTHIDEERNVAVGIITRIIKQNL</sequence>
<dbReference type="EMBL" id="VUMB01000005">
    <property type="protein sequence ID" value="MSS39366.1"/>
    <property type="molecule type" value="Genomic_DNA"/>
</dbReference>
<evidence type="ECO:0000259" key="1">
    <source>
        <dbReference type="SMART" id="SM00316"/>
    </source>
</evidence>
<accession>A0A844F4R1</accession>
<proteinExistence type="predicted"/>
<dbReference type="AlphaFoldDB" id="A0A844F4R1"/>
<dbReference type="SUPFAM" id="SSF50249">
    <property type="entry name" value="Nucleic acid-binding proteins"/>
    <property type="match status" value="1"/>
</dbReference>
<comment type="caution">
    <text evidence="2">The sequence shown here is derived from an EMBL/GenBank/DDBJ whole genome shotgun (WGS) entry which is preliminary data.</text>
</comment>